<dbReference type="EMBL" id="CP001685">
    <property type="protein sequence ID" value="ACV38798.1"/>
    <property type="molecule type" value="Genomic_DNA"/>
</dbReference>
<keyword evidence="4" id="KW-1185">Reference proteome</keyword>
<organism evidence="3 4">
    <name type="scientific">Leptotrichia buccalis (strain ATCC 14201 / DSM 1135 / JCM 12969 / NCTC 10249 / C-1013-b)</name>
    <dbReference type="NCBI Taxonomy" id="523794"/>
    <lineage>
        <taxon>Bacteria</taxon>
        <taxon>Fusobacteriati</taxon>
        <taxon>Fusobacteriota</taxon>
        <taxon>Fusobacteriia</taxon>
        <taxon>Fusobacteriales</taxon>
        <taxon>Leptotrichiaceae</taxon>
        <taxon>Leptotrichia</taxon>
    </lineage>
</organism>
<dbReference type="STRING" id="523794.Lebu_0895"/>
<feature type="repeat" description="TPR" evidence="1">
    <location>
        <begin position="310"/>
        <end position="343"/>
    </location>
</feature>
<dbReference type="InterPro" id="IPR011990">
    <property type="entry name" value="TPR-like_helical_dom_sf"/>
</dbReference>
<feature type="transmembrane region" description="Helical" evidence="2">
    <location>
        <begin position="12"/>
        <end position="30"/>
    </location>
</feature>
<evidence type="ECO:0000256" key="2">
    <source>
        <dbReference type="SAM" id="Phobius"/>
    </source>
</evidence>
<keyword evidence="2" id="KW-0812">Transmembrane</keyword>
<evidence type="ECO:0000313" key="4">
    <source>
        <dbReference type="Proteomes" id="UP000001910"/>
    </source>
</evidence>
<dbReference type="GO" id="GO:0036503">
    <property type="term" value="P:ERAD pathway"/>
    <property type="evidence" value="ECO:0007669"/>
    <property type="project" value="TreeGrafter"/>
</dbReference>
<dbReference type="SMART" id="SM00028">
    <property type="entry name" value="TPR"/>
    <property type="match status" value="2"/>
</dbReference>
<dbReference type="RefSeq" id="WP_015769146.1">
    <property type="nucleotide sequence ID" value="NC_013192.1"/>
</dbReference>
<gene>
    <name evidence="3" type="ordered locus">Lebu_0895</name>
</gene>
<keyword evidence="2" id="KW-0472">Membrane</keyword>
<dbReference type="OrthoDB" id="81888at2"/>
<evidence type="ECO:0000256" key="1">
    <source>
        <dbReference type="PROSITE-ProRule" id="PRU00339"/>
    </source>
</evidence>
<name>C7N9G7_LEPBD</name>
<sequence length="355" mass="42015">MIIKKKELMKFILFCGIFFSMCFYNFHLHLKRYKENEEKNEQKDIQKTKKININGDVMKKIEEELAKINDNMNENDLTTMLSIAKMNYDKNPEIGIMYFEKLAKYKPEALRYLADYYYGIKDYPNYEKWEKLAIEKTQNPDEIYNFALYFDEKQNYGEAKKYYLMAVEKNQKSAKHNLALLYGKMGEYDKATKLFQELGFKDGNGKYYTGLYYKTKKNYKKSEAIFNELIKEGNPDGYFGLYLLYEAKGGLKNKEKSFQFLKKGAEMGEVKSAYTLGLHYSSLEGHNNTYKYYHELAVKYYLIAANKGHKSSMFNLGLAYEVLENKENAMKWYKKASEVGDKEALKELKRLEREK</sequence>
<dbReference type="SUPFAM" id="SSF81901">
    <property type="entry name" value="HCP-like"/>
    <property type="match status" value="2"/>
</dbReference>
<dbReference type="eggNOG" id="COG0790">
    <property type="taxonomic scope" value="Bacteria"/>
</dbReference>
<proteinExistence type="predicted"/>
<reference evidence="3 4" key="1">
    <citation type="journal article" date="2009" name="Stand. Genomic Sci.">
        <title>Complete genome sequence of Leptotrichia buccalis type strain (C-1013-b).</title>
        <authorList>
            <person name="Ivanova N."/>
            <person name="Gronow S."/>
            <person name="Lapidus A."/>
            <person name="Copeland A."/>
            <person name="Glavina Del Rio T."/>
            <person name="Nolan M."/>
            <person name="Lucas S."/>
            <person name="Chen F."/>
            <person name="Tice H."/>
            <person name="Cheng J.F."/>
            <person name="Saunders E."/>
            <person name="Bruce D."/>
            <person name="Goodwin L."/>
            <person name="Brettin T."/>
            <person name="Detter J.C."/>
            <person name="Han C."/>
            <person name="Pitluck S."/>
            <person name="Mikhailova N."/>
            <person name="Pati A."/>
            <person name="Mavrommatis K."/>
            <person name="Chen A."/>
            <person name="Palaniappan K."/>
            <person name="Land M."/>
            <person name="Hauser L."/>
            <person name="Chang Y.J."/>
            <person name="Jeffries C.D."/>
            <person name="Chain P."/>
            <person name="Rohde C."/>
            <person name="Goker M."/>
            <person name="Bristow J."/>
            <person name="Eisen J.A."/>
            <person name="Markowitz V."/>
            <person name="Hugenholtz P."/>
            <person name="Kyrpides N.C."/>
            <person name="Klenk H.P."/>
        </authorList>
    </citation>
    <scope>NUCLEOTIDE SEQUENCE [LARGE SCALE GENOMIC DNA]</scope>
    <source>
        <strain evidence="4">ATCC 14201 / DSM 1135 / JCM 12969 / NCTC 10249 / C-1013-b</strain>
    </source>
</reference>
<dbReference type="PANTHER" id="PTHR11102">
    <property type="entry name" value="SEL-1-LIKE PROTEIN"/>
    <property type="match status" value="1"/>
</dbReference>
<keyword evidence="2" id="KW-1133">Transmembrane helix</keyword>
<dbReference type="Pfam" id="PF08238">
    <property type="entry name" value="Sel1"/>
    <property type="match status" value="5"/>
</dbReference>
<dbReference type="PROSITE" id="PS50005">
    <property type="entry name" value="TPR"/>
    <property type="match status" value="1"/>
</dbReference>
<accession>C7N9G7</accession>
<dbReference type="AlphaFoldDB" id="C7N9G7"/>
<dbReference type="InterPro" id="IPR019734">
    <property type="entry name" value="TPR_rpt"/>
</dbReference>
<dbReference type="PANTHER" id="PTHR11102:SF147">
    <property type="entry name" value="SEL1L ADAPTOR SUBUNIT OF ERAD E3 UBIQUITIN LIGASE"/>
    <property type="match status" value="1"/>
</dbReference>
<dbReference type="Pfam" id="PF13181">
    <property type="entry name" value="TPR_8"/>
    <property type="match status" value="2"/>
</dbReference>
<dbReference type="InterPro" id="IPR050767">
    <property type="entry name" value="Sel1_AlgK"/>
</dbReference>
<dbReference type="InterPro" id="IPR006597">
    <property type="entry name" value="Sel1-like"/>
</dbReference>
<dbReference type="SMART" id="SM00671">
    <property type="entry name" value="SEL1"/>
    <property type="match status" value="5"/>
</dbReference>
<evidence type="ECO:0000313" key="3">
    <source>
        <dbReference type="EMBL" id="ACV38798.1"/>
    </source>
</evidence>
<dbReference type="KEGG" id="lba:Lebu_0895"/>
<dbReference type="HOGENOM" id="CLU_000288_36_0_0"/>
<keyword evidence="1" id="KW-0802">TPR repeat</keyword>
<protein>
    <submittedName>
        <fullName evidence="3">Tetratricopeptide domain protein</fullName>
    </submittedName>
</protein>
<dbReference type="Gene3D" id="1.25.40.10">
    <property type="entry name" value="Tetratricopeptide repeat domain"/>
    <property type="match status" value="2"/>
</dbReference>
<dbReference type="Proteomes" id="UP000001910">
    <property type="component" value="Chromosome"/>
</dbReference>